<dbReference type="InterPro" id="IPR018228">
    <property type="entry name" value="DNase_TatD-rel_CS"/>
</dbReference>
<dbReference type="PROSITE" id="PS01137">
    <property type="entry name" value="TATD_1"/>
    <property type="match status" value="1"/>
</dbReference>
<dbReference type="GO" id="GO:0046872">
    <property type="term" value="F:metal ion binding"/>
    <property type="evidence" value="ECO:0007669"/>
    <property type="project" value="UniProtKB-KW"/>
</dbReference>
<evidence type="ECO:0000256" key="1">
    <source>
        <dbReference type="ARBA" id="ARBA00022723"/>
    </source>
</evidence>
<evidence type="ECO:0008006" key="6">
    <source>
        <dbReference type="Google" id="ProtNLM"/>
    </source>
</evidence>
<sequence length="260" mass="29037">MNFIDSHCHLDFPKFHADLEQTVERAFAAGAVALINIGVDLPTSQSSVALASRYRPIYAAVGIHPHDARTLSSETAEKLRRLGRDAKVVAIGEIGLDYYRNLSTQTVQRQAFIDQLDLARELNKPIIIHCRDAYSDALNILDEHYLPQLGDRLPGVVHSFSAGVRYAQEFLKRGFYIGINGMITYPGSTQLAEAVKIIPMDRILIETDAPFLAPQAHRGKRNEPLYVLEVAQEIAKIKDLSVAEVCQISTDNARQLFRLQ</sequence>
<dbReference type="STRING" id="1798539.A2994_00360"/>
<dbReference type="CDD" id="cd01310">
    <property type="entry name" value="TatD_DNAse"/>
    <property type="match status" value="1"/>
</dbReference>
<dbReference type="GO" id="GO:0005829">
    <property type="term" value="C:cytosol"/>
    <property type="evidence" value="ECO:0007669"/>
    <property type="project" value="TreeGrafter"/>
</dbReference>
<feature type="binding site" evidence="3">
    <location>
        <position position="9"/>
    </location>
    <ligand>
        <name>a divalent metal cation</name>
        <dbReference type="ChEBI" id="CHEBI:60240"/>
        <label>1</label>
    </ligand>
</feature>
<dbReference type="PANTHER" id="PTHR46124:SF2">
    <property type="entry name" value="D-AMINOACYL-TRNA DEACYLASE"/>
    <property type="match status" value="1"/>
</dbReference>
<evidence type="ECO:0000313" key="5">
    <source>
        <dbReference type="Proteomes" id="UP000179010"/>
    </source>
</evidence>
<dbReference type="InterPro" id="IPR015991">
    <property type="entry name" value="TatD/YcfH-like"/>
</dbReference>
<dbReference type="GO" id="GO:0004536">
    <property type="term" value="F:DNA nuclease activity"/>
    <property type="evidence" value="ECO:0007669"/>
    <property type="project" value="InterPro"/>
</dbReference>
<gene>
    <name evidence="4" type="ORF">A2994_00360</name>
</gene>
<dbReference type="InterPro" id="IPR001130">
    <property type="entry name" value="TatD-like"/>
</dbReference>
<organism evidence="4 5">
    <name type="scientific">candidate division Kazan bacterium RIFCSPLOWO2_01_FULL_48_13</name>
    <dbReference type="NCBI Taxonomy" id="1798539"/>
    <lineage>
        <taxon>Bacteria</taxon>
        <taxon>Bacteria division Kazan-3B-28</taxon>
    </lineage>
</organism>
<feature type="binding site" evidence="3">
    <location>
        <position position="158"/>
    </location>
    <ligand>
        <name>a divalent metal cation</name>
        <dbReference type="ChEBI" id="CHEBI:60240"/>
        <label>2</label>
    </ligand>
</feature>
<evidence type="ECO:0000256" key="2">
    <source>
        <dbReference type="ARBA" id="ARBA00022801"/>
    </source>
</evidence>
<name>A0A1F4PN21_UNCK3</name>
<reference evidence="4 5" key="1">
    <citation type="journal article" date="2016" name="Nat. Commun.">
        <title>Thousands of microbial genomes shed light on interconnected biogeochemical processes in an aquifer system.</title>
        <authorList>
            <person name="Anantharaman K."/>
            <person name="Brown C.T."/>
            <person name="Hug L.A."/>
            <person name="Sharon I."/>
            <person name="Castelle C.J."/>
            <person name="Probst A.J."/>
            <person name="Thomas B.C."/>
            <person name="Singh A."/>
            <person name="Wilkins M.J."/>
            <person name="Karaoz U."/>
            <person name="Brodie E.L."/>
            <person name="Williams K.H."/>
            <person name="Hubbard S.S."/>
            <person name="Banfield J.F."/>
        </authorList>
    </citation>
    <scope>NUCLEOTIDE SEQUENCE [LARGE SCALE GENOMIC DNA]</scope>
</reference>
<dbReference type="NCBIfam" id="TIGR00010">
    <property type="entry name" value="YchF/TatD family DNA exonuclease"/>
    <property type="match status" value="1"/>
</dbReference>
<dbReference type="FunFam" id="3.20.20.140:FF:000005">
    <property type="entry name" value="TatD family hydrolase"/>
    <property type="match status" value="1"/>
</dbReference>
<evidence type="ECO:0000256" key="3">
    <source>
        <dbReference type="PIRSR" id="PIRSR005902-1"/>
    </source>
</evidence>
<dbReference type="Pfam" id="PF01026">
    <property type="entry name" value="TatD_DNase"/>
    <property type="match status" value="1"/>
</dbReference>
<dbReference type="InterPro" id="IPR032466">
    <property type="entry name" value="Metal_Hydrolase"/>
</dbReference>
<dbReference type="SUPFAM" id="SSF51556">
    <property type="entry name" value="Metallo-dependent hydrolases"/>
    <property type="match status" value="1"/>
</dbReference>
<dbReference type="Gene3D" id="3.20.20.140">
    <property type="entry name" value="Metal-dependent hydrolases"/>
    <property type="match status" value="1"/>
</dbReference>
<dbReference type="PIRSF" id="PIRSF005902">
    <property type="entry name" value="DNase_TatD"/>
    <property type="match status" value="1"/>
</dbReference>
<dbReference type="PROSITE" id="PS01091">
    <property type="entry name" value="TATD_3"/>
    <property type="match status" value="1"/>
</dbReference>
<keyword evidence="1 3" id="KW-0479">Metal-binding</keyword>
<feature type="binding site" evidence="3">
    <location>
        <position position="129"/>
    </location>
    <ligand>
        <name>a divalent metal cation</name>
        <dbReference type="ChEBI" id="CHEBI:60240"/>
        <label>2</label>
    </ligand>
</feature>
<dbReference type="Proteomes" id="UP000179010">
    <property type="component" value="Unassembled WGS sequence"/>
</dbReference>
<protein>
    <recommendedName>
        <fullName evidence="6">Hydrolase TatD</fullName>
    </recommendedName>
</protein>
<feature type="binding site" evidence="3">
    <location>
        <position position="208"/>
    </location>
    <ligand>
        <name>a divalent metal cation</name>
        <dbReference type="ChEBI" id="CHEBI:60240"/>
        <label>1</label>
    </ligand>
</feature>
<dbReference type="AlphaFoldDB" id="A0A1F4PN21"/>
<accession>A0A1F4PN21</accession>
<evidence type="ECO:0000313" key="4">
    <source>
        <dbReference type="EMBL" id="OGB85054.1"/>
    </source>
</evidence>
<proteinExistence type="predicted"/>
<feature type="binding site" evidence="3">
    <location>
        <position position="93"/>
    </location>
    <ligand>
        <name>a divalent metal cation</name>
        <dbReference type="ChEBI" id="CHEBI:60240"/>
        <label>1</label>
    </ligand>
</feature>
<dbReference type="GO" id="GO:0016788">
    <property type="term" value="F:hydrolase activity, acting on ester bonds"/>
    <property type="evidence" value="ECO:0007669"/>
    <property type="project" value="InterPro"/>
</dbReference>
<dbReference type="EMBL" id="METE01000011">
    <property type="protein sequence ID" value="OGB85054.1"/>
    <property type="molecule type" value="Genomic_DNA"/>
</dbReference>
<keyword evidence="2" id="KW-0378">Hydrolase</keyword>
<comment type="caution">
    <text evidence="4">The sequence shown here is derived from an EMBL/GenBank/DDBJ whole genome shotgun (WGS) entry which is preliminary data.</text>
</comment>
<dbReference type="PANTHER" id="PTHR46124">
    <property type="entry name" value="D-AMINOACYL-TRNA DEACYLASE"/>
    <property type="match status" value="1"/>
</dbReference>
<feature type="binding site" evidence="3">
    <location>
        <position position="7"/>
    </location>
    <ligand>
        <name>a divalent metal cation</name>
        <dbReference type="ChEBI" id="CHEBI:60240"/>
        <label>1</label>
    </ligand>
</feature>